<dbReference type="GO" id="GO:0005634">
    <property type="term" value="C:nucleus"/>
    <property type="evidence" value="ECO:0007669"/>
    <property type="project" value="TreeGrafter"/>
</dbReference>
<feature type="compositionally biased region" description="Pro residues" evidence="1">
    <location>
        <begin position="1233"/>
        <end position="1247"/>
    </location>
</feature>
<dbReference type="Proteomes" id="UP001356427">
    <property type="component" value="Unassembled WGS sequence"/>
</dbReference>
<feature type="compositionally biased region" description="Low complexity" evidence="1">
    <location>
        <begin position="409"/>
        <end position="430"/>
    </location>
</feature>
<feature type="compositionally biased region" description="Low complexity" evidence="1">
    <location>
        <begin position="366"/>
        <end position="399"/>
    </location>
</feature>
<feature type="region of interest" description="Disordered" evidence="1">
    <location>
        <begin position="1429"/>
        <end position="1625"/>
    </location>
</feature>
<feature type="compositionally biased region" description="Polar residues" evidence="1">
    <location>
        <begin position="296"/>
        <end position="328"/>
    </location>
</feature>
<feature type="compositionally biased region" description="Basic and acidic residues" evidence="1">
    <location>
        <begin position="1586"/>
        <end position="1600"/>
    </location>
</feature>
<evidence type="ECO:0000313" key="3">
    <source>
        <dbReference type="EMBL" id="KAK6307800.1"/>
    </source>
</evidence>
<feature type="compositionally biased region" description="Polar residues" evidence="1">
    <location>
        <begin position="926"/>
        <end position="949"/>
    </location>
</feature>
<feature type="compositionally biased region" description="Basic and acidic residues" evidence="1">
    <location>
        <begin position="1343"/>
        <end position="1355"/>
    </location>
</feature>
<dbReference type="InterPro" id="IPR001739">
    <property type="entry name" value="Methyl_CpG_DNA-bd"/>
</dbReference>
<feature type="compositionally biased region" description="Polar residues" evidence="1">
    <location>
        <begin position="1555"/>
        <end position="1569"/>
    </location>
</feature>
<reference evidence="3 4" key="1">
    <citation type="submission" date="2021-04" db="EMBL/GenBank/DDBJ databases">
        <authorList>
            <person name="De Guttry C."/>
            <person name="Zahm M."/>
            <person name="Klopp C."/>
            <person name="Cabau C."/>
            <person name="Louis A."/>
            <person name="Berthelot C."/>
            <person name="Parey E."/>
            <person name="Roest Crollius H."/>
            <person name="Montfort J."/>
            <person name="Robinson-Rechavi M."/>
            <person name="Bucao C."/>
            <person name="Bouchez O."/>
            <person name="Gislard M."/>
            <person name="Lluch J."/>
            <person name="Milhes M."/>
            <person name="Lampietro C."/>
            <person name="Lopez Roques C."/>
            <person name="Donnadieu C."/>
            <person name="Braasch I."/>
            <person name="Desvignes T."/>
            <person name="Postlethwait J."/>
            <person name="Bobe J."/>
            <person name="Wedekind C."/>
            <person name="Guiguen Y."/>
        </authorList>
    </citation>
    <scope>NUCLEOTIDE SEQUENCE [LARGE SCALE GENOMIC DNA]</scope>
    <source>
        <strain evidence="3">Cs_M1</strain>
        <tissue evidence="3">Blood</tissue>
    </source>
</reference>
<feature type="compositionally biased region" description="Low complexity" evidence="1">
    <location>
        <begin position="770"/>
        <end position="792"/>
    </location>
</feature>
<feature type="region of interest" description="Disordered" evidence="1">
    <location>
        <begin position="867"/>
        <end position="901"/>
    </location>
</feature>
<feature type="region of interest" description="Disordered" evidence="1">
    <location>
        <begin position="1227"/>
        <end position="1258"/>
    </location>
</feature>
<feature type="compositionally biased region" description="Pro residues" evidence="1">
    <location>
        <begin position="1431"/>
        <end position="1443"/>
    </location>
</feature>
<feature type="region of interest" description="Disordered" evidence="1">
    <location>
        <begin position="1341"/>
        <end position="1390"/>
    </location>
</feature>
<feature type="region of interest" description="Disordered" evidence="1">
    <location>
        <begin position="602"/>
        <end position="643"/>
    </location>
</feature>
<comment type="caution">
    <text evidence="3">The sequence shown here is derived from an EMBL/GenBank/DDBJ whole genome shotgun (WGS) entry which is preliminary data.</text>
</comment>
<evidence type="ECO:0000259" key="2">
    <source>
        <dbReference type="PROSITE" id="PS50982"/>
    </source>
</evidence>
<feature type="region of interest" description="Disordered" evidence="1">
    <location>
        <begin position="725"/>
        <end position="845"/>
    </location>
</feature>
<dbReference type="PANTHER" id="PTHR16112:SF17">
    <property type="entry name" value="METHYL-CPG-BINDING DOMAIN PROTEIN 6"/>
    <property type="match status" value="1"/>
</dbReference>
<feature type="compositionally biased region" description="Low complexity" evidence="1">
    <location>
        <begin position="1444"/>
        <end position="1455"/>
    </location>
</feature>
<feature type="compositionally biased region" description="Polar residues" evidence="1">
    <location>
        <begin position="836"/>
        <end position="845"/>
    </location>
</feature>
<proteinExistence type="predicted"/>
<dbReference type="InterPro" id="IPR016177">
    <property type="entry name" value="DNA-bd_dom_sf"/>
</dbReference>
<evidence type="ECO:0000313" key="4">
    <source>
        <dbReference type="Proteomes" id="UP001356427"/>
    </source>
</evidence>
<dbReference type="SUPFAM" id="SSF54171">
    <property type="entry name" value="DNA-binding domain"/>
    <property type="match status" value="1"/>
</dbReference>
<dbReference type="SMART" id="SM00391">
    <property type="entry name" value="MBD"/>
    <property type="match status" value="1"/>
</dbReference>
<feature type="compositionally biased region" description="Low complexity" evidence="1">
    <location>
        <begin position="741"/>
        <end position="751"/>
    </location>
</feature>
<feature type="compositionally biased region" description="Basic and acidic residues" evidence="1">
    <location>
        <begin position="213"/>
        <end position="230"/>
    </location>
</feature>
<dbReference type="EMBL" id="JAGTTL010000019">
    <property type="protein sequence ID" value="KAK6307800.1"/>
    <property type="molecule type" value="Genomic_DNA"/>
</dbReference>
<feature type="region of interest" description="Disordered" evidence="1">
    <location>
        <begin position="920"/>
        <end position="970"/>
    </location>
</feature>
<feature type="region of interest" description="Disordered" evidence="1">
    <location>
        <begin position="480"/>
        <end position="522"/>
    </location>
</feature>
<feature type="compositionally biased region" description="Polar residues" evidence="1">
    <location>
        <begin position="241"/>
        <end position="279"/>
    </location>
</feature>
<feature type="compositionally biased region" description="Low complexity" evidence="1">
    <location>
        <begin position="961"/>
        <end position="970"/>
    </location>
</feature>
<dbReference type="PANTHER" id="PTHR16112">
    <property type="entry name" value="METHYL-CPG BINDING PROTEIN, DROSOPHILA"/>
    <property type="match status" value="1"/>
</dbReference>
<feature type="compositionally biased region" description="Low complexity" evidence="1">
    <location>
        <begin position="1030"/>
        <end position="1050"/>
    </location>
</feature>
<accession>A0AAN8LCS6</accession>
<feature type="compositionally biased region" description="Polar residues" evidence="1">
    <location>
        <begin position="624"/>
        <end position="638"/>
    </location>
</feature>
<dbReference type="GO" id="GO:0010369">
    <property type="term" value="C:chromocenter"/>
    <property type="evidence" value="ECO:0007669"/>
    <property type="project" value="TreeGrafter"/>
</dbReference>
<protein>
    <recommendedName>
        <fullName evidence="2">MBD domain-containing protein</fullName>
    </recommendedName>
</protein>
<name>A0AAN8LCS6_9TELE</name>
<dbReference type="GO" id="GO:0003677">
    <property type="term" value="F:DNA binding"/>
    <property type="evidence" value="ECO:0007669"/>
    <property type="project" value="InterPro"/>
</dbReference>
<feature type="domain" description="MBD" evidence="2">
    <location>
        <begin position="88"/>
        <end position="158"/>
    </location>
</feature>
<feature type="region of interest" description="Disordered" evidence="1">
    <location>
        <begin position="207"/>
        <end position="433"/>
    </location>
</feature>
<organism evidence="3 4">
    <name type="scientific">Coregonus suidteri</name>
    <dbReference type="NCBI Taxonomy" id="861788"/>
    <lineage>
        <taxon>Eukaryota</taxon>
        <taxon>Metazoa</taxon>
        <taxon>Chordata</taxon>
        <taxon>Craniata</taxon>
        <taxon>Vertebrata</taxon>
        <taxon>Euteleostomi</taxon>
        <taxon>Actinopterygii</taxon>
        <taxon>Neopterygii</taxon>
        <taxon>Teleostei</taxon>
        <taxon>Protacanthopterygii</taxon>
        <taxon>Salmoniformes</taxon>
        <taxon>Salmonidae</taxon>
        <taxon>Coregoninae</taxon>
        <taxon>Coregonus</taxon>
    </lineage>
</organism>
<feature type="compositionally biased region" description="Low complexity" evidence="1">
    <location>
        <begin position="885"/>
        <end position="898"/>
    </location>
</feature>
<feature type="compositionally biased region" description="Polar residues" evidence="1">
    <location>
        <begin position="725"/>
        <end position="734"/>
    </location>
</feature>
<keyword evidence="4" id="KW-1185">Reference proteome</keyword>
<evidence type="ECO:0000256" key="1">
    <source>
        <dbReference type="SAM" id="MobiDB-lite"/>
    </source>
</evidence>
<feature type="compositionally biased region" description="Basic residues" evidence="1">
    <location>
        <begin position="1613"/>
        <end position="1625"/>
    </location>
</feature>
<gene>
    <name evidence="3" type="ORF">J4Q44_G00210710</name>
</gene>
<feature type="region of interest" description="Disordered" evidence="1">
    <location>
        <begin position="1021"/>
        <end position="1064"/>
    </location>
</feature>
<feature type="region of interest" description="Disordered" evidence="1">
    <location>
        <begin position="680"/>
        <end position="712"/>
    </location>
</feature>
<dbReference type="GO" id="GO:0003682">
    <property type="term" value="F:chromatin binding"/>
    <property type="evidence" value="ECO:0007669"/>
    <property type="project" value="TreeGrafter"/>
</dbReference>
<feature type="compositionally biased region" description="Polar residues" evidence="1">
    <location>
        <begin position="807"/>
        <end position="816"/>
    </location>
</feature>
<sequence length="1625" mass="171588">MTYCCTSVSCSVLEGLTSEVGSEDLVLGEFCKALEGAWQSLCASPLTPWPSNGGYHSQYYLWLFKDDKVLQGGFYKMMGGSESGSGETDGVQTVAIQIPIGWQRRVEDGLVVYVSPSGTVLSSLEEVKSYLLNDGTCKCGLECPLVIHKVFNFSLGVKVQQHSQPVGKAEQDMTKLCNHRRKVVAMAALCRSMQASQLPYVSRHTEVTSGVMENRDPKRMRVDREEEERGTYPSKHHLVQSRPNNNLHHNPCGSPQNSTQLVFSYNGSSPLSHANANSHRSPEILRRLPPPLHFPPTTSQLSSHGAPQRSPCTPTPQNLSHGQRTPQTPEAPRSPHLGPLSPPPPSSPGTLGRGGQSHPHGNIVGSLLSPSCSPSPSVSMNCPSPRQRSRHPSASSSLSEQGVGGVVLGGYPPRRISSSSPHSPLPGGSPNLHFPKYKLEDILEQFRNSGNSSTNNHILYPNSMSNQSNPQILSLALEKGEKPTKAPASATGSGMGISAGPSGLPLGQFLNHQKQPHPASFPASSLLSAAAKAQLASQMSYNHSSNSASVLSSALSLEVSKESQQSKVTNSTLHNSHPSIARPLPAASLLLPHPCAPLSQPLASSPLHLSPTDRMSHRKRQRRSPTVLSMLKDSQMSGLRTPGDVLNLSALHSQPSSTSASPHSAMSENHLQALRVSVRHSSPLTGPQKQPDGAMDFTTIMAGQPDPPTQPLSALLHLLSVQNAQAAGAQPSSGHGTGGMRQSPRQSPSPSHLNIRPFPMQSPSHPSTIQGPSQPLSPSQSLSRRGSASAQSPSQPHTKASPKQRRSPSTALSNAQSAHHRSSPSPTPHTPDRLRQAQNQPMDATTTTIQSPMCQALPEVSASVEMGSMSTLGPGLSLGHPPNGTPTSNHSTSCSTTSPRPLDLSNHVLALLAASSTMPLEEGGLDTTTGNNTAGVQEPQSVHHGSTVTKPPGGCSPGPSPCSTPSLGDSSGSLPLAEAFPFMNQEQLLQLLSATAGLPSLLDPTILDSLPLGLWLGGQQGHLPTSNTPQQHHQLPDQQQQSEHQQLLLQHEQHQEQQQKQQQTAHLNHNFPFSLLPSIMGGQGELPLNLLGLLNPLLPPSTTLTPGQEGDLGIGEKLGLQALLMASLLLGQQQAAMLPLSGLGQLSLDLPLQQQHIPALLEGLSLDKGSGLLDLSSLPGPGLLEALQGMLPPAEGPLQALQSLLLPTPLPPPGFLSLSPALLTAALGSTDLPPTPQLPPPQQPPPQVSASGPDGGVDTLIPLSVQGKDNPILHQLLPTLLNPGLLGDLSALTSLHNLLGLGAGPLLLPPVQTSALGMPLLQGPDVAINLLNNIQLNMAPPSEGEKPISLQEKDSSAPQEDIPANRLAPEAAPSPCPVRAPVSQRGEGSVGSVLDPYASFMDTIYTSFLQVSANEQEAAKSGADALCALPPSYPGEPPAPSAPLPQASAPLSLSPRQACSLRNPELSRLNMEAAHSPAQGTPKPSDDGSATPLQNKPGVPEGHTNPPLPPIYLEEAKTESYSQAVSDRQGDRPQAGGYLSPRDGGSCPKEETVGLQHTEQGRNQTTQTVGARRGRKRKQTLQNVLEDFRDLDAPALEEPKPTVVLLKPERSVRGRRRRGARSQRQ</sequence>
<dbReference type="PROSITE" id="PS50982">
    <property type="entry name" value="MBD"/>
    <property type="match status" value="1"/>
</dbReference>